<protein>
    <submittedName>
        <fullName evidence="1">Uncharacterized protein</fullName>
    </submittedName>
</protein>
<evidence type="ECO:0000313" key="2">
    <source>
        <dbReference type="Proteomes" id="UP000003741"/>
    </source>
</evidence>
<proteinExistence type="predicted"/>
<dbReference type="AlphaFoldDB" id="I8VZL1"/>
<gene>
    <name evidence="1" type="ORF">HMPREF1062_02760</name>
</gene>
<accession>I8VZL1</accession>
<sequence>MNKDRQIVSELHNFFTESGCRLGVQRIMNVLG</sequence>
<keyword evidence="2" id="KW-1185">Reference proteome</keyword>
<reference evidence="1 2" key="1">
    <citation type="submission" date="2012-02" db="EMBL/GenBank/DDBJ databases">
        <title>The Genome Sequence of Bacteroides cellulosilyticus CL02T12C19.</title>
        <authorList>
            <consortium name="The Broad Institute Genome Sequencing Platform"/>
            <person name="Earl A."/>
            <person name="Ward D."/>
            <person name="Feldgarden M."/>
            <person name="Gevers D."/>
            <person name="Zitomersky N.L."/>
            <person name="Coyne M.J."/>
            <person name="Comstock L.E."/>
            <person name="Young S.K."/>
            <person name="Zeng Q."/>
            <person name="Gargeya S."/>
            <person name="Fitzgerald M."/>
            <person name="Haas B."/>
            <person name="Abouelleil A."/>
            <person name="Alvarado L."/>
            <person name="Arachchi H.M."/>
            <person name="Berlin A."/>
            <person name="Chapman S.B."/>
            <person name="Gearin G."/>
            <person name="Goldberg J."/>
            <person name="Griggs A."/>
            <person name="Gujja S."/>
            <person name="Hansen M."/>
            <person name="Heiman D."/>
            <person name="Howarth C."/>
            <person name="Larimer J."/>
            <person name="Lui A."/>
            <person name="MacDonald P.J.P."/>
            <person name="McCowen C."/>
            <person name="Montmayeur A."/>
            <person name="Murphy C."/>
            <person name="Neiman D."/>
            <person name="Pearson M."/>
            <person name="Priest M."/>
            <person name="Roberts A."/>
            <person name="Saif S."/>
            <person name="Shea T."/>
            <person name="Sisk P."/>
            <person name="Stolte C."/>
            <person name="Sykes S."/>
            <person name="Wortman J."/>
            <person name="Nusbaum C."/>
            <person name="Birren B."/>
        </authorList>
    </citation>
    <scope>NUCLEOTIDE SEQUENCE [LARGE SCALE GENOMIC DNA]</scope>
    <source>
        <strain evidence="1 2">CL02T12C19</strain>
    </source>
</reference>
<dbReference type="Proteomes" id="UP000003741">
    <property type="component" value="Unassembled WGS sequence"/>
</dbReference>
<dbReference type="EMBL" id="AGXG01000061">
    <property type="protein sequence ID" value="EIY30872.1"/>
    <property type="molecule type" value="Genomic_DNA"/>
</dbReference>
<organism evidence="1 2">
    <name type="scientific">Bacteroides cellulosilyticus CL02T12C19</name>
    <dbReference type="NCBI Taxonomy" id="997874"/>
    <lineage>
        <taxon>Bacteria</taxon>
        <taxon>Pseudomonadati</taxon>
        <taxon>Bacteroidota</taxon>
        <taxon>Bacteroidia</taxon>
        <taxon>Bacteroidales</taxon>
        <taxon>Bacteroidaceae</taxon>
        <taxon>Bacteroides</taxon>
    </lineage>
</organism>
<feature type="non-terminal residue" evidence="1">
    <location>
        <position position="32"/>
    </location>
</feature>
<name>I8VZL1_9BACE</name>
<evidence type="ECO:0000313" key="1">
    <source>
        <dbReference type="EMBL" id="EIY30872.1"/>
    </source>
</evidence>
<dbReference type="HOGENOM" id="CLU_3393308_0_0_10"/>
<comment type="caution">
    <text evidence="1">The sequence shown here is derived from an EMBL/GenBank/DDBJ whole genome shotgun (WGS) entry which is preliminary data.</text>
</comment>